<evidence type="ECO:0000313" key="2">
    <source>
        <dbReference type="EMBL" id="CAB4876269.1"/>
    </source>
</evidence>
<dbReference type="AlphaFoldDB" id="A0A6J7E6W4"/>
<accession>A0A6J7E6W4</accession>
<evidence type="ECO:0000259" key="1">
    <source>
        <dbReference type="Pfam" id="PF08241"/>
    </source>
</evidence>
<proteinExistence type="predicted"/>
<dbReference type="EMBL" id="CAFBLH010000050">
    <property type="protein sequence ID" value="CAB4876269.1"/>
    <property type="molecule type" value="Genomic_DNA"/>
</dbReference>
<dbReference type="CDD" id="cd02440">
    <property type="entry name" value="AdoMet_MTases"/>
    <property type="match status" value="1"/>
</dbReference>
<dbReference type="InterPro" id="IPR029063">
    <property type="entry name" value="SAM-dependent_MTases_sf"/>
</dbReference>
<protein>
    <submittedName>
        <fullName evidence="2">Unannotated protein</fullName>
    </submittedName>
</protein>
<sequence>MKDNIDWGKANQIIGEGLYSGLAKVLMEVSHRQLARFGNRNSKDNPSILEIGAGRGEHFDFVKNDFSQYVMSDISTWGKSTIDEIIKKDKRVSFEIQDIEELTFTDETFDRVICSCVLIHVDQPYLALGELNRVTRSGGTISLYIAADPGVLLRLIRFIVTAPKMKKLDVPYDLINALSHRNNAGGLIEMCKFVFKDSKMKISYHPFRIKSWNFSTHIIVNIIKN</sequence>
<dbReference type="InterPro" id="IPR013216">
    <property type="entry name" value="Methyltransf_11"/>
</dbReference>
<feature type="domain" description="Methyltransferase type 11" evidence="1">
    <location>
        <begin position="49"/>
        <end position="141"/>
    </location>
</feature>
<reference evidence="2" key="1">
    <citation type="submission" date="2020-05" db="EMBL/GenBank/DDBJ databases">
        <authorList>
            <person name="Chiriac C."/>
            <person name="Salcher M."/>
            <person name="Ghai R."/>
            <person name="Kavagutti S V."/>
        </authorList>
    </citation>
    <scope>NUCLEOTIDE SEQUENCE</scope>
</reference>
<dbReference type="Pfam" id="PF08241">
    <property type="entry name" value="Methyltransf_11"/>
    <property type="match status" value="1"/>
</dbReference>
<dbReference type="Gene3D" id="3.40.50.150">
    <property type="entry name" value="Vaccinia Virus protein VP39"/>
    <property type="match status" value="1"/>
</dbReference>
<name>A0A6J7E6W4_9ZZZZ</name>
<organism evidence="2">
    <name type="scientific">freshwater metagenome</name>
    <dbReference type="NCBI Taxonomy" id="449393"/>
    <lineage>
        <taxon>unclassified sequences</taxon>
        <taxon>metagenomes</taxon>
        <taxon>ecological metagenomes</taxon>
    </lineage>
</organism>
<dbReference type="SUPFAM" id="SSF53335">
    <property type="entry name" value="S-adenosyl-L-methionine-dependent methyltransferases"/>
    <property type="match status" value="1"/>
</dbReference>
<gene>
    <name evidence="2" type="ORF">UFOPK3342_01277</name>
</gene>
<dbReference type="GO" id="GO:0008757">
    <property type="term" value="F:S-adenosylmethionine-dependent methyltransferase activity"/>
    <property type="evidence" value="ECO:0007669"/>
    <property type="project" value="InterPro"/>
</dbReference>